<sequence>MKFRLRQMEVFRAVMVTGSINGAAKLLFISQPAISRMIAHTEQSLGFTLFNRTKGKLIPTFEGEALFREVETLYQTAMRVDEFAIDLAKGPTGTLNVCSSPCLSYAVMPEAIARFTQRYPRIGINYHTALMHTMAAEVLSNKVDLLVSVQPLEHPNLTVESFMSGRMVCVVPDHHALASLEVVSLADLANHPLITHHENIQFGQMVAAAFDAAGVPLTRHITILQTEIACSLVRAGVGTGIVDEYTARGGVWPGLQIRPLREEIPLMPSIIRSVFGRPAVHVDKFIEILRELHGA</sequence>
<reference evidence="7" key="1">
    <citation type="submission" date="2017-06" db="EMBL/GenBank/DDBJ databases">
        <title>Herbaspirillum phytohormonus sp. nov., isolated from the root nodule of Robinia pseudoacacia in lead-zinc mine.</title>
        <authorList>
            <person name="Fan M."/>
            <person name="Lin Y."/>
        </authorList>
    </citation>
    <scope>NUCLEOTIDE SEQUENCE [LARGE SCALE GENOMIC DNA]</scope>
    <source>
        <strain evidence="7">SC-089</strain>
    </source>
</reference>
<proteinExistence type="inferred from homology"/>
<dbReference type="GO" id="GO:0043565">
    <property type="term" value="F:sequence-specific DNA binding"/>
    <property type="evidence" value="ECO:0007669"/>
    <property type="project" value="TreeGrafter"/>
</dbReference>
<dbReference type="GO" id="GO:0010628">
    <property type="term" value="P:positive regulation of gene expression"/>
    <property type="evidence" value="ECO:0007669"/>
    <property type="project" value="TreeGrafter"/>
</dbReference>
<keyword evidence="7" id="KW-1185">Reference proteome</keyword>
<comment type="similarity">
    <text evidence="1">Belongs to the LysR transcriptional regulatory family.</text>
</comment>
<dbReference type="PANTHER" id="PTHR30427:SF1">
    <property type="entry name" value="TRANSCRIPTIONAL ACTIVATOR PROTEIN LYSR"/>
    <property type="match status" value="1"/>
</dbReference>
<comment type="caution">
    <text evidence="6">The sequence shown here is derived from an EMBL/GenBank/DDBJ whole genome shotgun (WGS) entry which is preliminary data.</text>
</comment>
<evidence type="ECO:0000313" key="6">
    <source>
        <dbReference type="EMBL" id="OWT54753.1"/>
    </source>
</evidence>
<dbReference type="EMBL" id="NJIH01000014">
    <property type="protein sequence ID" value="OWT54753.1"/>
    <property type="molecule type" value="Genomic_DNA"/>
</dbReference>
<dbReference type="InterPro" id="IPR037424">
    <property type="entry name" value="NocR_PBP2"/>
</dbReference>
<dbReference type="SUPFAM" id="SSF46785">
    <property type="entry name" value="Winged helix' DNA-binding domain"/>
    <property type="match status" value="1"/>
</dbReference>
<keyword evidence="2" id="KW-0805">Transcription regulation</keyword>
<dbReference type="PANTHER" id="PTHR30427">
    <property type="entry name" value="TRANSCRIPTIONAL ACTIVATOR PROTEIN LYSR"/>
    <property type="match status" value="1"/>
</dbReference>
<organism evidence="6 7">
    <name type="scientific">Candidimonas nitroreducens</name>
    <dbReference type="NCBI Taxonomy" id="683354"/>
    <lineage>
        <taxon>Bacteria</taxon>
        <taxon>Pseudomonadati</taxon>
        <taxon>Pseudomonadota</taxon>
        <taxon>Betaproteobacteria</taxon>
        <taxon>Burkholderiales</taxon>
        <taxon>Alcaligenaceae</taxon>
        <taxon>Candidimonas</taxon>
    </lineage>
</organism>
<dbReference type="Gene3D" id="1.10.10.10">
    <property type="entry name" value="Winged helix-like DNA-binding domain superfamily/Winged helix DNA-binding domain"/>
    <property type="match status" value="1"/>
</dbReference>
<dbReference type="RefSeq" id="WP_088605500.1">
    <property type="nucleotide sequence ID" value="NZ_NJIH01000014.1"/>
</dbReference>
<evidence type="ECO:0000313" key="7">
    <source>
        <dbReference type="Proteomes" id="UP000214603"/>
    </source>
</evidence>
<protein>
    <submittedName>
        <fullName evidence="6">LysR family transcriptional regulator</fullName>
    </submittedName>
</protein>
<dbReference type="Pfam" id="PF03466">
    <property type="entry name" value="LysR_substrate"/>
    <property type="match status" value="1"/>
</dbReference>
<keyword evidence="4" id="KW-0804">Transcription</keyword>
<evidence type="ECO:0000256" key="4">
    <source>
        <dbReference type="ARBA" id="ARBA00023163"/>
    </source>
</evidence>
<dbReference type="InterPro" id="IPR000847">
    <property type="entry name" value="LysR_HTH_N"/>
</dbReference>
<evidence type="ECO:0000256" key="3">
    <source>
        <dbReference type="ARBA" id="ARBA00023125"/>
    </source>
</evidence>
<dbReference type="InterPro" id="IPR036390">
    <property type="entry name" value="WH_DNA-bd_sf"/>
</dbReference>
<gene>
    <name evidence="6" type="ORF">CEY11_21575</name>
</gene>
<dbReference type="Proteomes" id="UP000214603">
    <property type="component" value="Unassembled WGS sequence"/>
</dbReference>
<evidence type="ECO:0000256" key="1">
    <source>
        <dbReference type="ARBA" id="ARBA00009437"/>
    </source>
</evidence>
<dbReference type="Pfam" id="PF00126">
    <property type="entry name" value="HTH_1"/>
    <property type="match status" value="1"/>
</dbReference>
<dbReference type="CDD" id="cd08415">
    <property type="entry name" value="PBP2_LysR_opines_like"/>
    <property type="match status" value="1"/>
</dbReference>
<dbReference type="AlphaFoldDB" id="A0A225M3E1"/>
<dbReference type="GO" id="GO:0003700">
    <property type="term" value="F:DNA-binding transcription factor activity"/>
    <property type="evidence" value="ECO:0007669"/>
    <property type="project" value="InterPro"/>
</dbReference>
<dbReference type="SUPFAM" id="SSF53850">
    <property type="entry name" value="Periplasmic binding protein-like II"/>
    <property type="match status" value="1"/>
</dbReference>
<dbReference type="InterPro" id="IPR036388">
    <property type="entry name" value="WH-like_DNA-bd_sf"/>
</dbReference>
<evidence type="ECO:0000259" key="5">
    <source>
        <dbReference type="PROSITE" id="PS50931"/>
    </source>
</evidence>
<dbReference type="InterPro" id="IPR005119">
    <property type="entry name" value="LysR_subst-bd"/>
</dbReference>
<dbReference type="OrthoDB" id="110033at2"/>
<dbReference type="Gene3D" id="3.40.190.290">
    <property type="match status" value="1"/>
</dbReference>
<dbReference type="PRINTS" id="PR00039">
    <property type="entry name" value="HTHLYSR"/>
</dbReference>
<evidence type="ECO:0000256" key="2">
    <source>
        <dbReference type="ARBA" id="ARBA00023015"/>
    </source>
</evidence>
<feature type="domain" description="HTH lysR-type" evidence="5">
    <location>
        <begin position="3"/>
        <end position="60"/>
    </location>
</feature>
<keyword evidence="3" id="KW-0238">DNA-binding</keyword>
<accession>A0A225M3E1</accession>
<dbReference type="PROSITE" id="PS50931">
    <property type="entry name" value="HTH_LYSR"/>
    <property type="match status" value="1"/>
</dbReference>
<name>A0A225M3E1_9BURK</name>